<reference evidence="10" key="1">
    <citation type="submission" date="2014-09" db="EMBL/GenBank/DDBJ databases">
        <title>Draft genome sequence of an oleaginous Mucoromycotina fungus Mucor ambiguus NBRC6742.</title>
        <authorList>
            <person name="Takeda I."/>
            <person name="Yamane N."/>
            <person name="Morita T."/>
            <person name="Tamano K."/>
            <person name="Machida M."/>
            <person name="Baker S."/>
            <person name="Koike H."/>
        </authorList>
    </citation>
    <scope>NUCLEOTIDE SEQUENCE</scope>
    <source>
        <strain evidence="10">NBRC 6742</strain>
    </source>
</reference>
<feature type="transmembrane region" description="Helical" evidence="9">
    <location>
        <begin position="79"/>
        <end position="101"/>
    </location>
</feature>
<dbReference type="STRING" id="91626.A0A0C9M3L8"/>
<keyword evidence="5" id="KW-0256">Endoplasmic reticulum</keyword>
<dbReference type="PANTHER" id="PTHR13085:SF0">
    <property type="entry name" value="SIGNAL PEPTIDASE COMPLEX SUBUNIT 2"/>
    <property type="match status" value="1"/>
</dbReference>
<keyword evidence="7 9" id="KW-0472">Membrane</keyword>
<proteinExistence type="inferred from homology"/>
<comment type="subcellular location">
    <subcellularLocation>
        <location evidence="1">Endoplasmic reticulum membrane</location>
        <topology evidence="1">Multi-pass membrane protein</topology>
    </subcellularLocation>
</comment>
<dbReference type="EMBL" id="DF836333">
    <property type="protein sequence ID" value="GAN03616.1"/>
    <property type="molecule type" value="Genomic_DNA"/>
</dbReference>
<keyword evidence="6 9" id="KW-1133">Transmembrane helix</keyword>
<keyword evidence="11" id="KW-1185">Reference proteome</keyword>
<evidence type="ECO:0000256" key="1">
    <source>
        <dbReference type="ARBA" id="ARBA00004477"/>
    </source>
</evidence>
<sequence>MSQTETASEPVQVSNKYDSTQIKNAVDDELSRYFSEDQQFSQSHIHTDIKLLLGYVSCFIAGGSFLYEYKTSFNDALTVTTVCVVIYWVIQAISFAYGYLVEKDELFIGTKKVGGKATSTLKISGKIDKYSPIYQLCLNYTDISTGKTVTHKIEPNVTTWFDTKGVLVKQTMDSELNSYLSALVQKLHQE</sequence>
<feature type="transmembrane region" description="Helical" evidence="9">
    <location>
        <begin position="49"/>
        <end position="67"/>
    </location>
</feature>
<keyword evidence="4 9" id="KW-0812">Transmembrane</keyword>
<evidence type="ECO:0000313" key="11">
    <source>
        <dbReference type="Proteomes" id="UP000053815"/>
    </source>
</evidence>
<dbReference type="PANTHER" id="PTHR13085">
    <property type="entry name" value="MICROSOMAL SIGNAL PEPTIDASE 25 KDA SUBUNIT"/>
    <property type="match status" value="1"/>
</dbReference>
<evidence type="ECO:0000256" key="6">
    <source>
        <dbReference type="ARBA" id="ARBA00022989"/>
    </source>
</evidence>
<dbReference type="GO" id="GO:0005787">
    <property type="term" value="C:signal peptidase complex"/>
    <property type="evidence" value="ECO:0007669"/>
    <property type="project" value="InterPro"/>
</dbReference>
<evidence type="ECO:0000256" key="8">
    <source>
        <dbReference type="ARBA" id="ARBA00045608"/>
    </source>
</evidence>
<dbReference type="GO" id="GO:0045047">
    <property type="term" value="P:protein targeting to ER"/>
    <property type="evidence" value="ECO:0007669"/>
    <property type="project" value="TreeGrafter"/>
</dbReference>
<evidence type="ECO:0000256" key="4">
    <source>
        <dbReference type="ARBA" id="ARBA00022692"/>
    </source>
</evidence>
<dbReference type="Proteomes" id="UP000053815">
    <property type="component" value="Unassembled WGS sequence"/>
</dbReference>
<evidence type="ECO:0000256" key="3">
    <source>
        <dbReference type="ARBA" id="ARBA00017057"/>
    </source>
</evidence>
<dbReference type="GO" id="GO:0006465">
    <property type="term" value="P:signal peptide processing"/>
    <property type="evidence" value="ECO:0007669"/>
    <property type="project" value="InterPro"/>
</dbReference>
<gene>
    <name evidence="10" type="ORF">MAM1_0044d03071</name>
</gene>
<organism evidence="10">
    <name type="scientific">Mucor ambiguus</name>
    <dbReference type="NCBI Taxonomy" id="91626"/>
    <lineage>
        <taxon>Eukaryota</taxon>
        <taxon>Fungi</taxon>
        <taxon>Fungi incertae sedis</taxon>
        <taxon>Mucoromycota</taxon>
        <taxon>Mucoromycotina</taxon>
        <taxon>Mucoromycetes</taxon>
        <taxon>Mucorales</taxon>
        <taxon>Mucorineae</taxon>
        <taxon>Mucoraceae</taxon>
        <taxon>Mucor</taxon>
    </lineage>
</organism>
<evidence type="ECO:0000256" key="9">
    <source>
        <dbReference type="SAM" id="Phobius"/>
    </source>
</evidence>
<protein>
    <recommendedName>
        <fullName evidence="3">Signal peptidase complex subunit 2</fullName>
    </recommendedName>
</protein>
<comment type="similarity">
    <text evidence="2">Belongs to the SPCS2 family.</text>
</comment>
<dbReference type="AlphaFoldDB" id="A0A0C9M3L8"/>
<accession>A0A0C9M3L8</accession>
<name>A0A0C9M3L8_9FUNG</name>
<dbReference type="Pfam" id="PF06703">
    <property type="entry name" value="SPC25"/>
    <property type="match status" value="1"/>
</dbReference>
<comment type="function">
    <text evidence="8">Component of the signal peptidase complex (SPC) which catalyzes the cleavage of N-terminal signal sequences from nascent proteins as they are translocated into the lumen of the endoplasmic reticulum. Enhances the enzymatic activity of SPC and facilitates the interactions between different components of the translocation site.</text>
</comment>
<evidence type="ECO:0000256" key="2">
    <source>
        <dbReference type="ARBA" id="ARBA00007324"/>
    </source>
</evidence>
<evidence type="ECO:0000313" key="10">
    <source>
        <dbReference type="EMBL" id="GAN03616.1"/>
    </source>
</evidence>
<dbReference type="InterPro" id="IPR009582">
    <property type="entry name" value="Spc2/SPCS2"/>
</dbReference>
<evidence type="ECO:0000256" key="7">
    <source>
        <dbReference type="ARBA" id="ARBA00023136"/>
    </source>
</evidence>
<dbReference type="OrthoDB" id="29558at2759"/>
<evidence type="ECO:0000256" key="5">
    <source>
        <dbReference type="ARBA" id="ARBA00022824"/>
    </source>
</evidence>